<dbReference type="InterPro" id="IPR013785">
    <property type="entry name" value="Aldolase_TIM"/>
</dbReference>
<sequence length="360" mass="39504">MTQNLSDAVTLRRGPAIKNRFMLAPLTNFQSNADGTLSDDEYNWLVKRATGGFGLTMTCAAHVQASGQGFPGQLGIWSDKHLPGLERLAKGIRAEGSVSSVQVQHSGLRADPKLSGLPRVAPWDDAESGARALSTGEVEQLVEDFIAASLRAERAGFDGVELHGAHGYLLCEFLDPQHNLRTDRYGGSFENRTRVFWEIIDGIRARAGKDFQVGVRISPERFDIDIGEALVFARQLMTCGKIDYLDMSLWDCFKEPMDPAYQGRPLIDLFTELERGGTPLGVAGKIMDAATAQKCLEHGADFVLIGRGAILHHDFPKRAIADSAFRSVERPVTREHLRNEGLGPAFVDYMATGWKGFVAD</sequence>
<name>A0A7W8M942_9BURK</name>
<gene>
    <name evidence="4" type="ORF">HNQ70_001944</name>
</gene>
<dbReference type="AlphaFoldDB" id="A0A7W8M942"/>
<protein>
    <submittedName>
        <fullName evidence="4">2,4-dienoyl-CoA reductase-like NADH-dependent reductase (Old Yellow Enzyme family)</fullName>
    </submittedName>
</protein>
<organism evidence="4 5">
    <name type="scientific">Quisquiliibacterium transsilvanicum</name>
    <dbReference type="NCBI Taxonomy" id="1549638"/>
    <lineage>
        <taxon>Bacteria</taxon>
        <taxon>Pseudomonadati</taxon>
        <taxon>Pseudomonadota</taxon>
        <taxon>Betaproteobacteria</taxon>
        <taxon>Burkholderiales</taxon>
        <taxon>Burkholderiaceae</taxon>
        <taxon>Quisquiliibacterium</taxon>
    </lineage>
</organism>
<dbReference type="Pfam" id="PF00724">
    <property type="entry name" value="Oxidored_FMN"/>
    <property type="match status" value="1"/>
</dbReference>
<dbReference type="GO" id="GO:0016491">
    <property type="term" value="F:oxidoreductase activity"/>
    <property type="evidence" value="ECO:0007669"/>
    <property type="project" value="UniProtKB-KW"/>
</dbReference>
<evidence type="ECO:0000313" key="5">
    <source>
        <dbReference type="Proteomes" id="UP000532440"/>
    </source>
</evidence>
<dbReference type="EMBL" id="JACHGB010000004">
    <property type="protein sequence ID" value="MBB5271930.1"/>
    <property type="molecule type" value="Genomic_DNA"/>
</dbReference>
<dbReference type="InterPro" id="IPR001155">
    <property type="entry name" value="OxRdtase_FMN_N"/>
</dbReference>
<keyword evidence="2" id="KW-0560">Oxidoreductase</keyword>
<dbReference type="GO" id="GO:0010181">
    <property type="term" value="F:FMN binding"/>
    <property type="evidence" value="ECO:0007669"/>
    <property type="project" value="InterPro"/>
</dbReference>
<keyword evidence="5" id="KW-1185">Reference proteome</keyword>
<evidence type="ECO:0000256" key="2">
    <source>
        <dbReference type="ARBA" id="ARBA00023002"/>
    </source>
</evidence>
<dbReference type="Proteomes" id="UP000532440">
    <property type="component" value="Unassembled WGS sequence"/>
</dbReference>
<dbReference type="PANTHER" id="PTHR43656">
    <property type="entry name" value="BINDING OXIDOREDUCTASE, PUTATIVE (AFU_ORTHOLOGUE AFUA_2G08260)-RELATED"/>
    <property type="match status" value="1"/>
</dbReference>
<evidence type="ECO:0000313" key="4">
    <source>
        <dbReference type="EMBL" id="MBB5271930.1"/>
    </source>
</evidence>
<dbReference type="PANTHER" id="PTHR43656:SF2">
    <property type="entry name" value="BINDING OXIDOREDUCTASE, PUTATIVE (AFU_ORTHOLOGUE AFUA_2G08260)-RELATED"/>
    <property type="match status" value="1"/>
</dbReference>
<dbReference type="InterPro" id="IPR051799">
    <property type="entry name" value="NADH_flavin_oxidoreductase"/>
</dbReference>
<comment type="caution">
    <text evidence="4">The sequence shown here is derived from an EMBL/GenBank/DDBJ whole genome shotgun (WGS) entry which is preliminary data.</text>
</comment>
<keyword evidence="1" id="KW-0285">Flavoprotein</keyword>
<dbReference type="RefSeq" id="WP_183966855.1">
    <property type="nucleotide sequence ID" value="NZ_BAABEW010000023.1"/>
</dbReference>
<proteinExistence type="predicted"/>
<dbReference type="SUPFAM" id="SSF51395">
    <property type="entry name" value="FMN-linked oxidoreductases"/>
    <property type="match status" value="1"/>
</dbReference>
<evidence type="ECO:0000259" key="3">
    <source>
        <dbReference type="Pfam" id="PF00724"/>
    </source>
</evidence>
<accession>A0A7W8M942</accession>
<feature type="domain" description="NADH:flavin oxidoreductase/NADH oxidase N-terminal" evidence="3">
    <location>
        <begin position="17"/>
        <end position="319"/>
    </location>
</feature>
<evidence type="ECO:0000256" key="1">
    <source>
        <dbReference type="ARBA" id="ARBA00022630"/>
    </source>
</evidence>
<dbReference type="Gene3D" id="3.20.20.70">
    <property type="entry name" value="Aldolase class I"/>
    <property type="match status" value="1"/>
</dbReference>
<dbReference type="CDD" id="cd02803">
    <property type="entry name" value="OYE_like_FMN_family"/>
    <property type="match status" value="1"/>
</dbReference>
<reference evidence="4 5" key="1">
    <citation type="submission" date="2020-08" db="EMBL/GenBank/DDBJ databases">
        <title>Genomic Encyclopedia of Type Strains, Phase IV (KMG-IV): sequencing the most valuable type-strain genomes for metagenomic binning, comparative biology and taxonomic classification.</title>
        <authorList>
            <person name="Goeker M."/>
        </authorList>
    </citation>
    <scope>NUCLEOTIDE SEQUENCE [LARGE SCALE GENOMIC DNA]</scope>
    <source>
        <strain evidence="4 5">DSM 29781</strain>
    </source>
</reference>